<dbReference type="InterPro" id="IPR053237">
    <property type="entry name" value="Natterin_C"/>
</dbReference>
<dbReference type="Proteomes" id="UP000095767">
    <property type="component" value="Unassembled WGS sequence"/>
</dbReference>
<reference evidence="4 5" key="1">
    <citation type="submission" date="2016-09" db="EMBL/GenBank/DDBJ databases">
        <title>The draft genome of Dichanthelium oligosanthes: A C3 panicoid grass species.</title>
        <authorList>
            <person name="Studer A.J."/>
            <person name="Schnable J.C."/>
            <person name="Brutnell T.P."/>
        </authorList>
    </citation>
    <scope>NUCLEOTIDE SEQUENCE [LARGE SCALE GENOMIC DNA]</scope>
    <source>
        <strain evidence="5">cv. Kellogg 1175</strain>
        <tissue evidence="4">Leaf</tissue>
    </source>
</reference>
<dbReference type="PANTHER" id="PTHR39244:SF5">
    <property type="entry name" value="NATTERIN-3-LIKE"/>
    <property type="match status" value="1"/>
</dbReference>
<dbReference type="SMART" id="SM00791">
    <property type="entry name" value="Agglutinin"/>
    <property type="match status" value="1"/>
</dbReference>
<evidence type="ECO:0000256" key="2">
    <source>
        <dbReference type="ARBA" id="ARBA00023157"/>
    </source>
</evidence>
<dbReference type="PANTHER" id="PTHR39244">
    <property type="entry name" value="NATTERIN-4"/>
    <property type="match status" value="1"/>
</dbReference>
<keyword evidence="2" id="KW-1015">Disulfide bond</keyword>
<sequence length="437" mass="49856">MASPLVTGGCLALRSKLNGKYVRYMPEHEEGKVLQVSGKDAISPYTRFQVEPSKKHEGHIHLRCCYNSKYWVARQLPGAWLIHAKLTANVYMLSDSDKTKQTLRGCLLLGDKDSSNKDAYMFSVINLDKQMVLPKYICFKADNDMYGRIIDDDNRYIQFSSDDIGDPRVRHTIHTNEDGTIRIKSALNDRFWRRDPNWIKADSDDTTSNNPNTLFRAVKFGDMFALQNLGNNRYCTRLTLDKKKSCLNADVSTITKESQFRLEEAVLSRRIYDVEYHLMDAKIYDKKVLTMATAQAVNRASTDNTVKVTLNYSVTKERSWESSVSLKLGVTATVSAGVPEIFGVSMELQAEITGSYTWGKSDTRTQEHSVEYEINVPKKTKHNLRVLATQAMCDVPFSYFQEDVLTTGEKVVQKFDDGIYRGVNSYDFTYEVTEEKL</sequence>
<dbReference type="Pfam" id="PF07468">
    <property type="entry name" value="Agglutinin"/>
    <property type="match status" value="2"/>
</dbReference>
<feature type="domain" description="Agglutinin" evidence="3">
    <location>
        <begin position="131"/>
        <end position="264"/>
    </location>
</feature>
<dbReference type="SUPFAM" id="SSF56973">
    <property type="entry name" value="Aerolisin/ETX pore-forming domain"/>
    <property type="match status" value="1"/>
</dbReference>
<protein>
    <recommendedName>
        <fullName evidence="3">Agglutinin domain-containing protein</fullName>
    </recommendedName>
</protein>
<accession>A0A1E5WMX1</accession>
<evidence type="ECO:0000256" key="1">
    <source>
        <dbReference type="ARBA" id="ARBA00009831"/>
    </source>
</evidence>
<evidence type="ECO:0000259" key="3">
    <source>
        <dbReference type="SMART" id="SM00791"/>
    </source>
</evidence>
<dbReference type="EMBL" id="LWDX02000680">
    <property type="protein sequence ID" value="OEL38756.1"/>
    <property type="molecule type" value="Genomic_DNA"/>
</dbReference>
<dbReference type="OrthoDB" id="687775at2759"/>
<dbReference type="Gene3D" id="2.80.10.50">
    <property type="match status" value="2"/>
</dbReference>
<keyword evidence="5" id="KW-1185">Reference proteome</keyword>
<name>A0A1E5WMX1_9POAL</name>
<dbReference type="Pfam" id="PF01117">
    <property type="entry name" value="Aerolysin"/>
    <property type="match status" value="1"/>
</dbReference>
<dbReference type="AlphaFoldDB" id="A0A1E5WMX1"/>
<dbReference type="SUPFAM" id="SSF50382">
    <property type="entry name" value="Agglutinin"/>
    <property type="match status" value="2"/>
</dbReference>
<gene>
    <name evidence="4" type="ORF">BAE44_0000226</name>
</gene>
<dbReference type="InterPro" id="IPR055267">
    <property type="entry name" value="Aerolysin-like_C"/>
</dbReference>
<evidence type="ECO:0000313" key="4">
    <source>
        <dbReference type="EMBL" id="OEL38756.1"/>
    </source>
</evidence>
<dbReference type="CDD" id="cd00257">
    <property type="entry name" value="beta-trefoil_FSCN-like"/>
    <property type="match status" value="1"/>
</dbReference>
<evidence type="ECO:0000313" key="5">
    <source>
        <dbReference type="Proteomes" id="UP000095767"/>
    </source>
</evidence>
<comment type="caution">
    <text evidence="4">The sequence shown here is derived from an EMBL/GenBank/DDBJ whole genome shotgun (WGS) entry which is preliminary data.</text>
</comment>
<dbReference type="InterPro" id="IPR008998">
    <property type="entry name" value="Agglutinin"/>
</dbReference>
<dbReference type="CDD" id="cd20216">
    <property type="entry name" value="PFM_HFR-2-like"/>
    <property type="match status" value="1"/>
</dbReference>
<dbReference type="InterPro" id="IPR036242">
    <property type="entry name" value="Agglutinin_dom_sf"/>
</dbReference>
<organism evidence="4 5">
    <name type="scientific">Dichanthelium oligosanthes</name>
    <dbReference type="NCBI Taxonomy" id="888268"/>
    <lineage>
        <taxon>Eukaryota</taxon>
        <taxon>Viridiplantae</taxon>
        <taxon>Streptophyta</taxon>
        <taxon>Embryophyta</taxon>
        <taxon>Tracheophyta</taxon>
        <taxon>Spermatophyta</taxon>
        <taxon>Magnoliopsida</taxon>
        <taxon>Liliopsida</taxon>
        <taxon>Poales</taxon>
        <taxon>Poaceae</taxon>
        <taxon>PACMAD clade</taxon>
        <taxon>Panicoideae</taxon>
        <taxon>Panicodae</taxon>
        <taxon>Paniceae</taxon>
        <taxon>Dichantheliinae</taxon>
        <taxon>Dichanthelium</taxon>
    </lineage>
</organism>
<proteinExistence type="inferred from homology"/>
<dbReference type="Gene3D" id="2.170.15.10">
    <property type="entry name" value="Proaerolysin, chain A, domain 3"/>
    <property type="match status" value="1"/>
</dbReference>
<comment type="similarity">
    <text evidence="1">Belongs to the aerolysin family.</text>
</comment>